<evidence type="ECO:0000313" key="3">
    <source>
        <dbReference type="EMBL" id="JAA67044.1"/>
    </source>
</evidence>
<accession>A0A0K8R988</accession>
<dbReference type="InterPro" id="IPR032071">
    <property type="entry name" value="DUF4806"/>
</dbReference>
<dbReference type="PANTHER" id="PTHR34153">
    <property type="entry name" value="SI:CH211-262H13.3-RELATED-RELATED"/>
    <property type="match status" value="1"/>
</dbReference>
<protein>
    <submittedName>
        <fullName evidence="3">Putative gamb happy</fullName>
    </submittedName>
</protein>
<dbReference type="Pfam" id="PF16064">
    <property type="entry name" value="DUF4806"/>
    <property type="match status" value="1"/>
</dbReference>
<proteinExistence type="evidence at transcript level"/>
<evidence type="ECO:0000259" key="2">
    <source>
        <dbReference type="Pfam" id="PF16064"/>
    </source>
</evidence>
<reference evidence="3" key="1">
    <citation type="submission" date="2012-12" db="EMBL/GenBank/DDBJ databases">
        <title>Identification and characterization of a phenylalanine ammonia-lyase gene family in Isatis indigotica Fort.</title>
        <authorList>
            <person name="Liu Q."/>
            <person name="Chen J."/>
            <person name="Zhou X."/>
            <person name="Di P."/>
            <person name="Xiao Y."/>
            <person name="Xuan H."/>
            <person name="Zhang L."/>
            <person name="Chen W."/>
        </authorList>
    </citation>
    <scope>NUCLEOTIDE SEQUENCE</scope>
    <source>
        <tissue evidence="3">Salivary gland</tissue>
    </source>
</reference>
<evidence type="ECO:0000256" key="1">
    <source>
        <dbReference type="SAM" id="MobiDB-lite"/>
    </source>
</evidence>
<feature type="region of interest" description="Disordered" evidence="1">
    <location>
        <begin position="21"/>
        <end position="52"/>
    </location>
</feature>
<organism evidence="3">
    <name type="scientific">Ixodes ricinus</name>
    <name type="common">Common tick</name>
    <name type="synonym">Acarus ricinus</name>
    <dbReference type="NCBI Taxonomy" id="34613"/>
    <lineage>
        <taxon>Eukaryota</taxon>
        <taxon>Metazoa</taxon>
        <taxon>Ecdysozoa</taxon>
        <taxon>Arthropoda</taxon>
        <taxon>Chelicerata</taxon>
        <taxon>Arachnida</taxon>
        <taxon>Acari</taxon>
        <taxon>Parasitiformes</taxon>
        <taxon>Ixodida</taxon>
        <taxon>Ixodoidea</taxon>
        <taxon>Ixodidae</taxon>
        <taxon>Ixodinae</taxon>
        <taxon>Ixodes</taxon>
    </lineage>
</organism>
<name>A0A0K8R988_IXORI</name>
<feature type="domain" description="DUF4806" evidence="2">
    <location>
        <begin position="101"/>
        <end position="182"/>
    </location>
</feature>
<sequence length="238" mass="26969">MLFFSGSRSVSREFEELPWRRSLSPRHSTQQAHGPVPSAGRPRDITAHMPPGAISGPQWTDFMMQVLRMLHTLKQRQQQQSEQLALLANMLDSVLPAPTESLVVAPLKDLEEFLAYEKVLAASDEKKLQLKRYIKIIGGDDAKEKTSRILKKLLTYDIGVAFTWYGTKDKRRFCDLQFCQLMCGGLTEQQNKNEAEVTLKDIEKTTMTWLATMPKSAWTTARKGGAAQMAHPEEDEDD</sequence>
<dbReference type="PANTHER" id="PTHR34153:SF2">
    <property type="entry name" value="SI:CH211-262H13.3-RELATED"/>
    <property type="match status" value="1"/>
</dbReference>
<dbReference type="AlphaFoldDB" id="A0A0K8R988"/>
<dbReference type="EMBL" id="GADI01006764">
    <property type="protein sequence ID" value="JAA67044.1"/>
    <property type="molecule type" value="mRNA"/>
</dbReference>